<evidence type="ECO:0000256" key="1">
    <source>
        <dbReference type="SAM" id="MobiDB-lite"/>
    </source>
</evidence>
<organism evidence="2 3">
    <name type="scientific">Collinsella aerofaciens (strain ATCC 25986 / DSM 3979 / JCM 10188 / KCTC 3647 / NCTC 11838 / VPI 1003)</name>
    <dbReference type="NCBI Taxonomy" id="411903"/>
    <lineage>
        <taxon>Bacteria</taxon>
        <taxon>Bacillati</taxon>
        <taxon>Actinomycetota</taxon>
        <taxon>Coriobacteriia</taxon>
        <taxon>Coriobacteriales</taxon>
        <taxon>Coriobacteriaceae</taxon>
        <taxon>Collinsella</taxon>
    </lineage>
</organism>
<dbReference type="Proteomes" id="UP000002979">
    <property type="component" value="Unassembled WGS sequence"/>
</dbReference>
<feature type="compositionally biased region" description="Polar residues" evidence="1">
    <location>
        <begin position="1"/>
        <end position="32"/>
    </location>
</feature>
<evidence type="ECO:0000313" key="3">
    <source>
        <dbReference type="Proteomes" id="UP000002979"/>
    </source>
</evidence>
<reference evidence="2 3" key="2">
    <citation type="submission" date="2007-04" db="EMBL/GenBank/DDBJ databases">
        <authorList>
            <person name="Fulton L."/>
            <person name="Clifton S."/>
            <person name="Fulton B."/>
            <person name="Xu J."/>
            <person name="Minx P."/>
            <person name="Mardis E.R."/>
            <person name="Wilson R.K."/>
        </authorList>
    </citation>
    <scope>NUCLEOTIDE SEQUENCE [LARGE SCALE GENOMIC DNA]</scope>
    <source>
        <strain evidence="3">ATCC 25986 / DSM 3979 / JCM 10188 / KCTC 3647 / NCTC 11838 / VPI 1003</strain>
    </source>
</reference>
<gene>
    <name evidence="2" type="ORF">COLAER_01765</name>
</gene>
<dbReference type="EMBL" id="AAVN02000007">
    <property type="protein sequence ID" value="EBA39151.1"/>
    <property type="molecule type" value="Genomic_DNA"/>
</dbReference>
<reference evidence="2 3" key="1">
    <citation type="submission" date="2007-01" db="EMBL/GenBank/DDBJ databases">
        <title>Draft genome sequence of Collinsella aerofaciens (ATCC 25986).</title>
        <authorList>
            <person name="Sudarsanam P."/>
            <person name="Ley R."/>
            <person name="Guruge J."/>
            <person name="Turnbaugh P.J."/>
            <person name="Mahowald M."/>
            <person name="Liep D."/>
            <person name="Gordon J."/>
        </authorList>
    </citation>
    <scope>NUCLEOTIDE SEQUENCE [LARGE SCALE GENOMIC DNA]</scope>
    <source>
        <strain evidence="3">ATCC 25986 / DSM 3979 / JCM 10188 / KCTC 3647 / NCTC 11838 / VPI 1003</strain>
    </source>
</reference>
<accession>A4EBE7</accession>
<sequence length="63" mass="6397">MPSSVAKSLSMPMTTNSEQPSENPNSTSSARQSLVRAGESAAAVGLLLGVVAAVKVVTPMSHE</sequence>
<feature type="region of interest" description="Disordered" evidence="1">
    <location>
        <begin position="1"/>
        <end position="36"/>
    </location>
</feature>
<comment type="caution">
    <text evidence="2">The sequence shown here is derived from an EMBL/GenBank/DDBJ whole genome shotgun (WGS) entry which is preliminary data.</text>
</comment>
<protein>
    <submittedName>
        <fullName evidence="2">Uncharacterized protein</fullName>
    </submittedName>
</protein>
<evidence type="ECO:0000313" key="2">
    <source>
        <dbReference type="EMBL" id="EBA39151.1"/>
    </source>
</evidence>
<dbReference type="AlphaFoldDB" id="A4EBE7"/>
<proteinExistence type="predicted"/>
<name>A4EBE7_COLAA</name>